<dbReference type="Proteomes" id="UP000320386">
    <property type="component" value="Chromosome"/>
</dbReference>
<accession>A0A518BTJ1</accession>
<dbReference type="Pfam" id="PF02450">
    <property type="entry name" value="LCAT"/>
    <property type="match status" value="1"/>
</dbReference>
<reference evidence="1 2" key="1">
    <citation type="submission" date="2019-02" db="EMBL/GenBank/DDBJ databases">
        <title>Deep-cultivation of Planctomycetes and their phenomic and genomic characterization uncovers novel biology.</title>
        <authorList>
            <person name="Wiegand S."/>
            <person name="Jogler M."/>
            <person name="Boedeker C."/>
            <person name="Pinto D."/>
            <person name="Vollmers J."/>
            <person name="Rivas-Marin E."/>
            <person name="Kohn T."/>
            <person name="Peeters S.H."/>
            <person name="Heuer A."/>
            <person name="Rast P."/>
            <person name="Oberbeckmann S."/>
            <person name="Bunk B."/>
            <person name="Jeske O."/>
            <person name="Meyerdierks A."/>
            <person name="Storesund J.E."/>
            <person name="Kallscheuer N."/>
            <person name="Luecker S."/>
            <person name="Lage O.M."/>
            <person name="Pohl T."/>
            <person name="Merkel B.J."/>
            <person name="Hornburger P."/>
            <person name="Mueller R.-W."/>
            <person name="Bruemmer F."/>
            <person name="Labrenz M."/>
            <person name="Spormann A.M."/>
            <person name="Op den Camp H."/>
            <person name="Overmann J."/>
            <person name="Amann R."/>
            <person name="Jetten M.S.M."/>
            <person name="Mascher T."/>
            <person name="Medema M.H."/>
            <person name="Devos D.P."/>
            <person name="Kaster A.-K."/>
            <person name="Ovreas L."/>
            <person name="Rohde M."/>
            <person name="Galperin M.Y."/>
            <person name="Jogler C."/>
        </authorList>
    </citation>
    <scope>NUCLEOTIDE SEQUENCE [LARGE SCALE GENOMIC DNA]</scope>
    <source>
        <strain evidence="1 2">Pan265</strain>
    </source>
</reference>
<gene>
    <name evidence="1" type="ORF">Pan265_01150</name>
</gene>
<dbReference type="PANTHER" id="PTHR11440">
    <property type="entry name" value="LECITHIN-CHOLESTEROL ACYLTRANSFERASE-RELATED"/>
    <property type="match status" value="1"/>
</dbReference>
<keyword evidence="1" id="KW-0808">Transferase</keyword>
<dbReference type="EMBL" id="CP036280">
    <property type="protein sequence ID" value="QDU70292.1"/>
    <property type="molecule type" value="Genomic_DNA"/>
</dbReference>
<proteinExistence type="predicted"/>
<protein>
    <submittedName>
        <fullName evidence="1">Lecithin:cholesterol acyltransferase</fullName>
    </submittedName>
</protein>
<sequence>MLGLVYNRAAQTHGPDRNPVIVIPGILGSRLKDPADGRLVWGAFDHDYIRPNDPEGARLIALPMGEGRLRDSVSRLEVDGSLDTVDVSIFYLPLRLGAYVNILQTLGVGGYRDEQFAEAGTVDYGTDHYTCFQFAYDWRRDNVESAHALLDFIAEKRREVQAHYERDYGIVDADVKFDIVAHSMGGLLTRYALRYGHADLPEDGSLPELTWAGAEHVERVILVGTPNAGSVEALTQLRRGAELPFFWPDYPPALLGTMPSIYQLLPRPRHGVYRDAETGAWIDRIYEASYWEERGWGLFDPEEDKVLSWLLPEASGRAERLAVAREHVAKCLARAEQFHAALDRPAARPEGMSLHLFTADSRKTDAAVSIDHENGDVRVATTHVGDGTVLRSSALMDERLDGDWGPRLRSPIDWSGVMFIFSNHIGLTKSEAFSDNVLYLLLEQPGRVVSD</sequence>
<evidence type="ECO:0000313" key="1">
    <source>
        <dbReference type="EMBL" id="QDU70292.1"/>
    </source>
</evidence>
<keyword evidence="1" id="KW-0012">Acyltransferase</keyword>
<keyword evidence="2" id="KW-1185">Reference proteome</keyword>
<dbReference type="SUPFAM" id="SSF53474">
    <property type="entry name" value="alpha/beta-Hydrolases"/>
    <property type="match status" value="1"/>
</dbReference>
<dbReference type="AlphaFoldDB" id="A0A518BTJ1"/>
<dbReference type="KEGG" id="mcad:Pan265_01150"/>
<dbReference type="GO" id="GO:0008374">
    <property type="term" value="F:O-acyltransferase activity"/>
    <property type="evidence" value="ECO:0007669"/>
    <property type="project" value="InterPro"/>
</dbReference>
<dbReference type="InterPro" id="IPR029058">
    <property type="entry name" value="AB_hydrolase_fold"/>
</dbReference>
<organism evidence="1 2">
    <name type="scientific">Mucisphaera calidilacus</name>
    <dbReference type="NCBI Taxonomy" id="2527982"/>
    <lineage>
        <taxon>Bacteria</taxon>
        <taxon>Pseudomonadati</taxon>
        <taxon>Planctomycetota</taxon>
        <taxon>Phycisphaerae</taxon>
        <taxon>Phycisphaerales</taxon>
        <taxon>Phycisphaeraceae</taxon>
        <taxon>Mucisphaera</taxon>
    </lineage>
</organism>
<dbReference type="Gene3D" id="3.40.50.1820">
    <property type="entry name" value="alpha/beta hydrolase"/>
    <property type="match status" value="1"/>
</dbReference>
<dbReference type="InterPro" id="IPR003386">
    <property type="entry name" value="LACT/PDAT_acylTrfase"/>
</dbReference>
<evidence type="ECO:0000313" key="2">
    <source>
        <dbReference type="Proteomes" id="UP000320386"/>
    </source>
</evidence>
<name>A0A518BTJ1_9BACT</name>
<dbReference type="GO" id="GO:0006629">
    <property type="term" value="P:lipid metabolic process"/>
    <property type="evidence" value="ECO:0007669"/>
    <property type="project" value="InterPro"/>
</dbReference>